<sequence>MHIRCMCMRVMESEKSNNFFGTIAFVTFLKKILWKNILYRQKDIVINSEMKKEVFGPGIPKLDDSDDDDDGAELPGDLMDFNIRLDEDEDIGDEEDEEYMEVE</sequence>
<protein>
    <submittedName>
        <fullName evidence="3">Uncharacterized protein</fullName>
    </submittedName>
</protein>
<evidence type="ECO:0000313" key="2">
    <source>
        <dbReference type="Proteomes" id="UP000887540"/>
    </source>
</evidence>
<evidence type="ECO:0000256" key="1">
    <source>
        <dbReference type="SAM" id="MobiDB-lite"/>
    </source>
</evidence>
<dbReference type="WBParaSite" id="ACRNAN_Path_409.g1552.t1">
    <property type="protein sequence ID" value="ACRNAN_Path_409.g1552.t1"/>
    <property type="gene ID" value="ACRNAN_Path_409.g1552"/>
</dbReference>
<evidence type="ECO:0000313" key="3">
    <source>
        <dbReference type="WBParaSite" id="ACRNAN_Path_409.g1552.t1"/>
    </source>
</evidence>
<feature type="region of interest" description="Disordered" evidence="1">
    <location>
        <begin position="57"/>
        <end position="77"/>
    </location>
</feature>
<organism evidence="2 3">
    <name type="scientific">Acrobeloides nanus</name>
    <dbReference type="NCBI Taxonomy" id="290746"/>
    <lineage>
        <taxon>Eukaryota</taxon>
        <taxon>Metazoa</taxon>
        <taxon>Ecdysozoa</taxon>
        <taxon>Nematoda</taxon>
        <taxon>Chromadorea</taxon>
        <taxon>Rhabditida</taxon>
        <taxon>Tylenchina</taxon>
        <taxon>Cephalobomorpha</taxon>
        <taxon>Cephaloboidea</taxon>
        <taxon>Cephalobidae</taxon>
        <taxon>Acrobeloides</taxon>
    </lineage>
</organism>
<accession>A0A914C6M4</accession>
<dbReference type="Proteomes" id="UP000887540">
    <property type="component" value="Unplaced"/>
</dbReference>
<keyword evidence="2" id="KW-1185">Reference proteome</keyword>
<name>A0A914C6M4_9BILA</name>
<proteinExistence type="predicted"/>
<dbReference type="AlphaFoldDB" id="A0A914C6M4"/>
<reference evidence="3" key="1">
    <citation type="submission" date="2022-11" db="UniProtKB">
        <authorList>
            <consortium name="WormBaseParasite"/>
        </authorList>
    </citation>
    <scope>IDENTIFICATION</scope>
</reference>